<keyword evidence="2" id="KW-1185">Reference proteome</keyword>
<proteinExistence type="predicted"/>
<sequence length="114" mass="12970">MEINVNQIHDNGFLSSEVLPGFENITTGNRHKKTLMPVVLGERFTFFKKLKLTAFNYSWSVKRVAEIDDYIILGGLLMIHEREDQRICGPIMPQGGIQTLECVLYTIYHAGLGK</sequence>
<dbReference type="OrthoDB" id="425344at2759"/>
<gene>
    <name evidence="1" type="ORF">AVEN_260600_1</name>
</gene>
<dbReference type="EMBL" id="BGPR01002675">
    <property type="protein sequence ID" value="GBM77219.1"/>
    <property type="molecule type" value="Genomic_DNA"/>
</dbReference>
<reference evidence="1 2" key="1">
    <citation type="journal article" date="2019" name="Sci. Rep.">
        <title>Orb-weaving spider Araneus ventricosus genome elucidates the spidroin gene catalogue.</title>
        <authorList>
            <person name="Kono N."/>
            <person name="Nakamura H."/>
            <person name="Ohtoshi R."/>
            <person name="Moran D.A.P."/>
            <person name="Shinohara A."/>
            <person name="Yoshida Y."/>
            <person name="Fujiwara M."/>
            <person name="Mori M."/>
            <person name="Tomita M."/>
            <person name="Arakawa K."/>
        </authorList>
    </citation>
    <scope>NUCLEOTIDE SEQUENCE [LARGE SCALE GENOMIC DNA]</scope>
</reference>
<dbReference type="Proteomes" id="UP000499080">
    <property type="component" value="Unassembled WGS sequence"/>
</dbReference>
<name>A0A4Y2IIW6_ARAVE</name>
<comment type="caution">
    <text evidence="1">The sequence shown here is derived from an EMBL/GenBank/DDBJ whole genome shotgun (WGS) entry which is preliminary data.</text>
</comment>
<organism evidence="1 2">
    <name type="scientific">Araneus ventricosus</name>
    <name type="common">Orbweaver spider</name>
    <name type="synonym">Epeira ventricosa</name>
    <dbReference type="NCBI Taxonomy" id="182803"/>
    <lineage>
        <taxon>Eukaryota</taxon>
        <taxon>Metazoa</taxon>
        <taxon>Ecdysozoa</taxon>
        <taxon>Arthropoda</taxon>
        <taxon>Chelicerata</taxon>
        <taxon>Arachnida</taxon>
        <taxon>Araneae</taxon>
        <taxon>Araneomorphae</taxon>
        <taxon>Entelegynae</taxon>
        <taxon>Araneoidea</taxon>
        <taxon>Araneidae</taxon>
        <taxon>Araneus</taxon>
    </lineage>
</organism>
<evidence type="ECO:0000313" key="2">
    <source>
        <dbReference type="Proteomes" id="UP000499080"/>
    </source>
</evidence>
<evidence type="ECO:0000313" key="1">
    <source>
        <dbReference type="EMBL" id="GBM77219.1"/>
    </source>
</evidence>
<accession>A0A4Y2IIW6</accession>
<dbReference type="Gene3D" id="3.40.50.2300">
    <property type="match status" value="1"/>
</dbReference>
<protein>
    <submittedName>
        <fullName evidence="1">Uncharacterized protein</fullName>
    </submittedName>
</protein>
<dbReference type="AlphaFoldDB" id="A0A4Y2IIW6"/>